<protein>
    <recommendedName>
        <fullName evidence="2">Reverse transcriptase/retrotransposon-derived protein RNase H-like domain-containing protein</fullName>
    </recommendedName>
</protein>
<dbReference type="CDD" id="cd09274">
    <property type="entry name" value="RNase_HI_RT_Ty3"/>
    <property type="match status" value="1"/>
</dbReference>
<dbReference type="InterPro" id="IPR050951">
    <property type="entry name" value="Retrovirus_Pol_polyprotein"/>
</dbReference>
<evidence type="ECO:0000259" key="2">
    <source>
        <dbReference type="Pfam" id="PF17919"/>
    </source>
</evidence>
<organism evidence="3 4">
    <name type="scientific">Biomphalaria glabrata</name>
    <name type="common">Bloodfluke planorb</name>
    <name type="synonym">Freshwater snail</name>
    <dbReference type="NCBI Taxonomy" id="6526"/>
    <lineage>
        <taxon>Eukaryota</taxon>
        <taxon>Metazoa</taxon>
        <taxon>Spiralia</taxon>
        <taxon>Lophotrochozoa</taxon>
        <taxon>Mollusca</taxon>
        <taxon>Gastropoda</taxon>
        <taxon>Heterobranchia</taxon>
        <taxon>Euthyneura</taxon>
        <taxon>Panpulmonata</taxon>
        <taxon>Hygrophila</taxon>
        <taxon>Lymnaeoidea</taxon>
        <taxon>Planorbidae</taxon>
        <taxon>Biomphalaria</taxon>
    </lineage>
</organism>
<dbReference type="FunFam" id="3.10.20.370:FF:000001">
    <property type="entry name" value="Retrovirus-related Pol polyprotein from transposon 17.6-like protein"/>
    <property type="match status" value="1"/>
</dbReference>
<dbReference type="InterPro" id="IPR043502">
    <property type="entry name" value="DNA/RNA_pol_sf"/>
</dbReference>
<dbReference type="InterPro" id="IPR036397">
    <property type="entry name" value="RNaseH_sf"/>
</dbReference>
<sequence>MDHDQTGNTSLIGEPLPRHIGPNGTPYQLEWPGILVVIDYFTKWPEAYAIPNQEATTVENLISRYGAPIELHSDQAETLNPEALHLLTEQKQFIWTTECQQAFERLKNTLASSSILAYPIPGTTFILDTDASGTGIGAVLSQKVNETERVIAYFSRSFSKAERNYCITRRELLAVVEAIKHFHKYLCGQTFTLRSDHASLQWLLSFKSPEGQVARWIERLQTYDFEIQHQKGQTHQNADALSRRPCKTECKHCRKVEEKEAVVDCHCLGVEASGPWSDEKIREDQLRDEDLAPILLMKEDEPRPDWQKISDRGTATKAYWAQWDSLKIVNGVLSVTG</sequence>
<dbReference type="OrthoDB" id="116078at2759"/>
<dbReference type="GO" id="GO:0006259">
    <property type="term" value="P:DNA metabolic process"/>
    <property type="evidence" value="ECO:0007669"/>
    <property type="project" value="UniProtKB-ARBA"/>
</dbReference>
<dbReference type="GO" id="GO:0003676">
    <property type="term" value="F:nucleic acid binding"/>
    <property type="evidence" value="ECO:0007669"/>
    <property type="project" value="InterPro"/>
</dbReference>
<dbReference type="SUPFAM" id="SSF56672">
    <property type="entry name" value="DNA/RNA polymerases"/>
    <property type="match status" value="1"/>
</dbReference>
<dbReference type="Pfam" id="PF17919">
    <property type="entry name" value="RT_RNaseH_2"/>
    <property type="match status" value="1"/>
</dbReference>
<dbReference type="VEuPathDB" id="VectorBase:BGLB029037"/>
<evidence type="ECO:0000256" key="1">
    <source>
        <dbReference type="ARBA" id="ARBA00023268"/>
    </source>
</evidence>
<reference evidence="3" key="1">
    <citation type="submission" date="2020-05" db="UniProtKB">
        <authorList>
            <consortium name="EnsemblMetazoa"/>
        </authorList>
    </citation>
    <scope>IDENTIFICATION</scope>
    <source>
        <strain evidence="3">BB02</strain>
    </source>
</reference>
<name>A0A2C9LB45_BIOGL</name>
<dbReference type="AlphaFoldDB" id="A0A2C9LB45"/>
<accession>A0A2C9LB45</accession>
<dbReference type="Proteomes" id="UP000076420">
    <property type="component" value="Unassembled WGS sequence"/>
</dbReference>
<evidence type="ECO:0000313" key="4">
    <source>
        <dbReference type="Proteomes" id="UP000076420"/>
    </source>
</evidence>
<dbReference type="STRING" id="6526.A0A2C9LB45"/>
<keyword evidence="1" id="KW-0511">Multifunctional enzyme</keyword>
<dbReference type="InterPro" id="IPR041577">
    <property type="entry name" value="RT_RNaseH_2"/>
</dbReference>
<dbReference type="SUPFAM" id="SSF53098">
    <property type="entry name" value="Ribonuclease H-like"/>
    <property type="match status" value="1"/>
</dbReference>
<evidence type="ECO:0000313" key="3">
    <source>
        <dbReference type="EnsemblMetazoa" id="BGLB029037-PA"/>
    </source>
</evidence>
<dbReference type="KEGG" id="bgt:106074369"/>
<dbReference type="PANTHER" id="PTHR37984:SF5">
    <property type="entry name" value="PROTEIN NYNRIN-LIKE"/>
    <property type="match status" value="1"/>
</dbReference>
<gene>
    <name evidence="3" type="primary">106074369</name>
</gene>
<dbReference type="InterPro" id="IPR012337">
    <property type="entry name" value="RNaseH-like_sf"/>
</dbReference>
<feature type="domain" description="Reverse transcriptase/retrotransposon-derived protein RNase H-like" evidence="2">
    <location>
        <begin position="95"/>
        <end position="193"/>
    </location>
</feature>
<dbReference type="EnsemblMetazoa" id="BGLB029037-RA">
    <property type="protein sequence ID" value="BGLB029037-PA"/>
    <property type="gene ID" value="BGLB029037"/>
</dbReference>
<dbReference type="Gene3D" id="3.30.420.10">
    <property type="entry name" value="Ribonuclease H-like superfamily/Ribonuclease H"/>
    <property type="match status" value="1"/>
</dbReference>
<proteinExistence type="predicted"/>
<dbReference type="Gene3D" id="3.10.20.370">
    <property type="match status" value="1"/>
</dbReference>
<dbReference type="VEuPathDB" id="VectorBase:BGLAX_049939"/>
<dbReference type="PANTHER" id="PTHR37984">
    <property type="entry name" value="PROTEIN CBG26694"/>
    <property type="match status" value="1"/>
</dbReference>